<feature type="transmembrane region" description="Helical" evidence="3">
    <location>
        <begin position="7"/>
        <end position="24"/>
    </location>
</feature>
<dbReference type="Pfam" id="PF02632">
    <property type="entry name" value="BioY"/>
    <property type="match status" value="1"/>
</dbReference>
<accession>A0ABS4CNT9</accession>
<dbReference type="PANTHER" id="PTHR34295">
    <property type="entry name" value="BIOTIN TRANSPORTER BIOY"/>
    <property type="match status" value="1"/>
</dbReference>
<gene>
    <name evidence="4" type="ORF">I6N96_16325</name>
</gene>
<evidence type="ECO:0000313" key="5">
    <source>
        <dbReference type="Proteomes" id="UP000673375"/>
    </source>
</evidence>
<name>A0ABS4CNT9_9ENTE</name>
<protein>
    <recommendedName>
        <fullName evidence="2">Biotin transporter</fullName>
    </recommendedName>
</protein>
<reference evidence="4 5" key="1">
    <citation type="submission" date="2020-12" db="EMBL/GenBank/DDBJ databases">
        <title>Vagococcus allomyrinae sp. nov. and Enterococcus lavae sp. nov., isolated from the larvae of Allomyrina dichotoma.</title>
        <authorList>
            <person name="Lee S.D."/>
        </authorList>
    </citation>
    <scope>NUCLEOTIDE SEQUENCE [LARGE SCALE GENOMIC DNA]</scope>
    <source>
        <strain evidence="4 5">BWM-S5</strain>
    </source>
</reference>
<organism evidence="4 5">
    <name type="scientific">Enterococcus larvae</name>
    <dbReference type="NCBI Taxonomy" id="2794352"/>
    <lineage>
        <taxon>Bacteria</taxon>
        <taxon>Bacillati</taxon>
        <taxon>Bacillota</taxon>
        <taxon>Bacilli</taxon>
        <taxon>Lactobacillales</taxon>
        <taxon>Enterococcaceae</taxon>
        <taxon>Enterococcus</taxon>
    </lineage>
</organism>
<proteinExistence type="inferred from homology"/>
<dbReference type="PANTHER" id="PTHR34295:SF1">
    <property type="entry name" value="BIOTIN TRANSPORTER BIOY"/>
    <property type="match status" value="1"/>
</dbReference>
<evidence type="ECO:0000256" key="2">
    <source>
        <dbReference type="PIRNR" id="PIRNR016661"/>
    </source>
</evidence>
<feature type="transmembrane region" description="Helical" evidence="3">
    <location>
        <begin position="79"/>
        <end position="97"/>
    </location>
</feature>
<dbReference type="EMBL" id="JAEDXU010000010">
    <property type="protein sequence ID" value="MBP1047858.1"/>
    <property type="molecule type" value="Genomic_DNA"/>
</dbReference>
<sequence>MNQSLRSTILAAEFAAIIAVLSQMTIPFGLIPLTGQTLAVGLSVTILGRKTGTYAILIYLLLGLIGLPVFAGMSSGVSVLFGPTGGYLVGFIINGFVTGDILERTSFTYKWAIIANLIGAAFTLLFGTVWLKLSGQMDWAGAFQGGFLPFILPGAIKAIAAAYLGIVLRQRLPFFTENSKRSV</sequence>
<evidence type="ECO:0000313" key="4">
    <source>
        <dbReference type="EMBL" id="MBP1047858.1"/>
    </source>
</evidence>
<dbReference type="Gene3D" id="1.10.1760.20">
    <property type="match status" value="1"/>
</dbReference>
<dbReference type="PIRSF" id="PIRSF016661">
    <property type="entry name" value="BioY"/>
    <property type="match status" value="1"/>
</dbReference>
<keyword evidence="2" id="KW-0813">Transport</keyword>
<keyword evidence="5" id="KW-1185">Reference proteome</keyword>
<keyword evidence="3" id="KW-1133">Transmembrane helix</keyword>
<dbReference type="RefSeq" id="WP_209558636.1">
    <property type="nucleotide sequence ID" value="NZ_JAEDXU010000010.1"/>
</dbReference>
<comment type="similarity">
    <text evidence="1 2">Belongs to the BioY family.</text>
</comment>
<evidence type="ECO:0000256" key="1">
    <source>
        <dbReference type="ARBA" id="ARBA00010692"/>
    </source>
</evidence>
<keyword evidence="2" id="KW-1003">Cell membrane</keyword>
<comment type="subcellular location">
    <subcellularLocation>
        <location evidence="2">Cell membrane</location>
        <topology evidence="2">Multi-pass membrane protein</topology>
    </subcellularLocation>
</comment>
<comment type="caution">
    <text evidence="4">The sequence shown here is derived from an EMBL/GenBank/DDBJ whole genome shotgun (WGS) entry which is preliminary data.</text>
</comment>
<dbReference type="InterPro" id="IPR003784">
    <property type="entry name" value="BioY"/>
</dbReference>
<feature type="transmembrane region" description="Helical" evidence="3">
    <location>
        <begin position="150"/>
        <end position="168"/>
    </location>
</feature>
<evidence type="ECO:0000256" key="3">
    <source>
        <dbReference type="SAM" id="Phobius"/>
    </source>
</evidence>
<keyword evidence="3" id="KW-0812">Transmembrane</keyword>
<feature type="transmembrane region" description="Helical" evidence="3">
    <location>
        <begin position="54"/>
        <end position="73"/>
    </location>
</feature>
<dbReference type="Proteomes" id="UP000673375">
    <property type="component" value="Unassembled WGS sequence"/>
</dbReference>
<keyword evidence="2 3" id="KW-0472">Membrane</keyword>
<feature type="transmembrane region" description="Helical" evidence="3">
    <location>
        <begin position="109"/>
        <end position="130"/>
    </location>
</feature>